<protein>
    <submittedName>
        <fullName evidence="2">Uncharacterized protein</fullName>
    </submittedName>
</protein>
<dbReference type="EMBL" id="AGBW02013914">
    <property type="protein sequence ID" value="OWR42564.1"/>
    <property type="molecule type" value="Genomic_DNA"/>
</dbReference>
<feature type="signal peptide" evidence="1">
    <location>
        <begin position="1"/>
        <end position="18"/>
    </location>
</feature>
<feature type="chain" id="PRO_5013165967" evidence="1">
    <location>
        <begin position="19"/>
        <end position="72"/>
    </location>
</feature>
<keyword evidence="1" id="KW-0732">Signal</keyword>
<dbReference type="KEGG" id="dpl:KGM_200106"/>
<reference evidence="2 3" key="1">
    <citation type="journal article" date="2011" name="Cell">
        <title>The monarch butterfly genome yields insights into long-distance migration.</title>
        <authorList>
            <person name="Zhan S."/>
            <person name="Merlin C."/>
            <person name="Boore J.L."/>
            <person name="Reppert S.M."/>
        </authorList>
    </citation>
    <scope>NUCLEOTIDE SEQUENCE [LARGE SCALE GENOMIC DNA]</scope>
    <source>
        <strain evidence="2">F-2</strain>
    </source>
</reference>
<dbReference type="AlphaFoldDB" id="A0A212EM47"/>
<sequence length="72" mass="7806">MKIIVFLALVLCVAYLDAQPYGLYGGLYGIGSRLGIGRGLGLGLGYRRYGYGMPRLGYGYNNLGSGYGGYYY</sequence>
<dbReference type="InParanoid" id="A0A212EM47"/>
<organism evidence="2 3">
    <name type="scientific">Danaus plexippus plexippus</name>
    <dbReference type="NCBI Taxonomy" id="278856"/>
    <lineage>
        <taxon>Eukaryota</taxon>
        <taxon>Metazoa</taxon>
        <taxon>Ecdysozoa</taxon>
        <taxon>Arthropoda</taxon>
        <taxon>Hexapoda</taxon>
        <taxon>Insecta</taxon>
        <taxon>Pterygota</taxon>
        <taxon>Neoptera</taxon>
        <taxon>Endopterygota</taxon>
        <taxon>Lepidoptera</taxon>
        <taxon>Glossata</taxon>
        <taxon>Ditrysia</taxon>
        <taxon>Papilionoidea</taxon>
        <taxon>Nymphalidae</taxon>
        <taxon>Danainae</taxon>
        <taxon>Danaini</taxon>
        <taxon>Danaina</taxon>
        <taxon>Danaus</taxon>
        <taxon>Danaus</taxon>
    </lineage>
</organism>
<comment type="caution">
    <text evidence="2">The sequence shown here is derived from an EMBL/GenBank/DDBJ whole genome shotgun (WGS) entry which is preliminary data.</text>
</comment>
<evidence type="ECO:0000313" key="2">
    <source>
        <dbReference type="EMBL" id="OWR42564.1"/>
    </source>
</evidence>
<dbReference type="Proteomes" id="UP000007151">
    <property type="component" value="Unassembled WGS sequence"/>
</dbReference>
<gene>
    <name evidence="2" type="ORF">KGM_200106</name>
</gene>
<evidence type="ECO:0000313" key="3">
    <source>
        <dbReference type="Proteomes" id="UP000007151"/>
    </source>
</evidence>
<accession>A0A212EM47</accession>
<proteinExistence type="predicted"/>
<evidence type="ECO:0000256" key="1">
    <source>
        <dbReference type="SAM" id="SignalP"/>
    </source>
</evidence>
<name>A0A212EM47_DANPL</name>
<keyword evidence="3" id="KW-1185">Reference proteome</keyword>